<accession>A0A2S6HG01</accession>
<evidence type="ECO:0000256" key="1">
    <source>
        <dbReference type="ARBA" id="ARBA00022603"/>
    </source>
</evidence>
<name>A0A2S6HG01_9GAMM</name>
<dbReference type="RefSeq" id="WP_104428147.1">
    <property type="nucleotide sequence ID" value="NZ_PTIZ01000003.1"/>
</dbReference>
<dbReference type="GO" id="GO:0008168">
    <property type="term" value="F:methyltransferase activity"/>
    <property type="evidence" value="ECO:0007669"/>
    <property type="project" value="UniProtKB-KW"/>
</dbReference>
<dbReference type="Gene3D" id="3.40.50.150">
    <property type="entry name" value="Vaccinia Virus protein VP39"/>
    <property type="match status" value="1"/>
</dbReference>
<dbReference type="InterPro" id="IPR029063">
    <property type="entry name" value="SAM-dependent_MTases_sf"/>
</dbReference>
<sequence>MTDKSQYDTLFSGVIGQDYELLNLICPLATQMSRLVGVAASEYSAQATDNLTVVELGGGTGITTLSLLTASDKLNILSIDNEPVMQEQAKTHLNKWALEGKLAFCGDDALTALTNIASDSVDMVASAYTLHNFLDTYRKEVIQEIFRILKPGGQFINGDRYGLDDVSQHTRTIQQEVSGYFKVLTRINKLDVLEHWIVHLFSDESENHVMRESVALDQLRDSGFSDITLSHRLEVNALVTAIKPGL</sequence>
<evidence type="ECO:0000256" key="2">
    <source>
        <dbReference type="ARBA" id="ARBA00022679"/>
    </source>
</evidence>
<evidence type="ECO:0000313" key="5">
    <source>
        <dbReference type="Proteomes" id="UP000240010"/>
    </source>
</evidence>
<protein>
    <submittedName>
        <fullName evidence="4">Methyltransferase family protein</fullName>
    </submittedName>
</protein>
<dbReference type="SUPFAM" id="SSF53335">
    <property type="entry name" value="S-adenosyl-L-methionine-dependent methyltransferases"/>
    <property type="match status" value="1"/>
</dbReference>
<keyword evidence="2 4" id="KW-0808">Transferase</keyword>
<dbReference type="CDD" id="cd02440">
    <property type="entry name" value="AdoMet_MTases"/>
    <property type="match status" value="1"/>
</dbReference>
<evidence type="ECO:0000313" key="4">
    <source>
        <dbReference type="EMBL" id="PPK76419.1"/>
    </source>
</evidence>
<feature type="domain" description="Methyltransferase" evidence="3">
    <location>
        <begin position="53"/>
        <end position="153"/>
    </location>
</feature>
<dbReference type="GO" id="GO:0032259">
    <property type="term" value="P:methylation"/>
    <property type="evidence" value="ECO:0007669"/>
    <property type="project" value="UniProtKB-KW"/>
</dbReference>
<proteinExistence type="predicted"/>
<reference evidence="4 5" key="1">
    <citation type="submission" date="2018-02" db="EMBL/GenBank/DDBJ databases">
        <title>Subsurface microbial communities from deep shales in Ohio and West Virginia, USA.</title>
        <authorList>
            <person name="Wrighton K."/>
        </authorList>
    </citation>
    <scope>NUCLEOTIDE SEQUENCE [LARGE SCALE GENOMIC DNA]</scope>
    <source>
        <strain evidence="4 5">OWC-DMM</strain>
    </source>
</reference>
<dbReference type="AlphaFoldDB" id="A0A2S6HG01"/>
<dbReference type="Proteomes" id="UP000240010">
    <property type="component" value="Unassembled WGS sequence"/>
</dbReference>
<dbReference type="EMBL" id="PTIZ01000003">
    <property type="protein sequence ID" value="PPK76419.1"/>
    <property type="molecule type" value="Genomic_DNA"/>
</dbReference>
<comment type="caution">
    <text evidence="4">The sequence shown here is derived from an EMBL/GenBank/DDBJ whole genome shotgun (WGS) entry which is preliminary data.</text>
</comment>
<dbReference type="Pfam" id="PF13649">
    <property type="entry name" value="Methyltransf_25"/>
    <property type="match status" value="1"/>
</dbReference>
<dbReference type="PANTHER" id="PTHR43861:SF1">
    <property type="entry name" value="TRANS-ACONITATE 2-METHYLTRANSFERASE"/>
    <property type="match status" value="1"/>
</dbReference>
<dbReference type="PANTHER" id="PTHR43861">
    <property type="entry name" value="TRANS-ACONITATE 2-METHYLTRANSFERASE-RELATED"/>
    <property type="match status" value="1"/>
</dbReference>
<gene>
    <name evidence="4" type="ORF">B0F87_10324</name>
</gene>
<dbReference type="InterPro" id="IPR041698">
    <property type="entry name" value="Methyltransf_25"/>
</dbReference>
<organism evidence="4 5">
    <name type="scientific">Methylobacter tundripaludum</name>
    <dbReference type="NCBI Taxonomy" id="173365"/>
    <lineage>
        <taxon>Bacteria</taxon>
        <taxon>Pseudomonadati</taxon>
        <taxon>Pseudomonadota</taxon>
        <taxon>Gammaproteobacteria</taxon>
        <taxon>Methylococcales</taxon>
        <taxon>Methylococcaceae</taxon>
        <taxon>Methylobacter</taxon>
    </lineage>
</organism>
<keyword evidence="1 4" id="KW-0489">Methyltransferase</keyword>
<evidence type="ECO:0000259" key="3">
    <source>
        <dbReference type="Pfam" id="PF13649"/>
    </source>
</evidence>